<dbReference type="KEGG" id="phy:AJ81_07360"/>
<reference evidence="1 2" key="1">
    <citation type="submission" date="2014-01" db="EMBL/GenBank/DDBJ databases">
        <title>Genome sequencing of Thermotog hypogea.</title>
        <authorList>
            <person name="Zhang X."/>
            <person name="Alvare G."/>
            <person name="Fristensky B."/>
            <person name="Chen L."/>
            <person name="Suen T."/>
            <person name="Chen Q."/>
            <person name="Ma K."/>
        </authorList>
    </citation>
    <scope>NUCLEOTIDE SEQUENCE [LARGE SCALE GENOMIC DNA]</scope>
    <source>
        <strain evidence="1 2">DSM 11164</strain>
    </source>
</reference>
<dbReference type="PATRIC" id="fig|1123384.7.peg.1478"/>
<name>A0A0X1KS36_9THEM</name>
<keyword evidence="2" id="KW-1185">Reference proteome</keyword>
<protein>
    <submittedName>
        <fullName evidence="1">Uncharacterized protein</fullName>
    </submittedName>
</protein>
<sequence length="252" mass="27411">MVVLAIFFSTYSIAAGSIELCEQLSICEKSCVLNAPLQNLLKDVSLLALGCNQNMEIARDVAYVAGMVARSHGFEYVVFGTLDVLTDNDPNPLGKISRSPFITAQIISYMIEGFVSAGVVPILNATGTVNPDVVRSLLTRKMSCPTLVEDKEKAKTLRKMGFDVVFVTGKGELLGKLPTLNVKPPIDLSDLERIRRKALEGAIVLLNRSVKKISVNDPFSVTGVLVFSDEEWILKLAEQVLKGERPSTGRAP</sequence>
<dbReference type="PaxDb" id="1123384-AJ81_07360"/>
<organism evidence="1 2">
    <name type="scientific">Pseudothermotoga hypogea DSM 11164 = NBRC 106472</name>
    <dbReference type="NCBI Taxonomy" id="1123384"/>
    <lineage>
        <taxon>Bacteria</taxon>
        <taxon>Thermotogati</taxon>
        <taxon>Thermotogota</taxon>
        <taxon>Thermotogae</taxon>
        <taxon>Thermotogales</taxon>
        <taxon>Thermotogaceae</taxon>
        <taxon>Pseudothermotoga</taxon>
    </lineage>
</organism>
<evidence type="ECO:0000313" key="2">
    <source>
        <dbReference type="Proteomes" id="UP000077469"/>
    </source>
</evidence>
<gene>
    <name evidence="1" type="ORF">AJ81_07360</name>
</gene>
<dbReference type="EMBL" id="CP007141">
    <property type="protein sequence ID" value="AJC74039.1"/>
    <property type="molecule type" value="Genomic_DNA"/>
</dbReference>
<evidence type="ECO:0000313" key="1">
    <source>
        <dbReference type="EMBL" id="AJC74039.1"/>
    </source>
</evidence>
<dbReference type="STRING" id="1123384.AJ81_07360"/>
<proteinExistence type="predicted"/>
<dbReference type="AlphaFoldDB" id="A0A0X1KS36"/>
<dbReference type="Proteomes" id="UP000077469">
    <property type="component" value="Chromosome"/>
</dbReference>
<accession>A0A0X1KS36</accession>